<reference evidence="1 2" key="1">
    <citation type="submission" date="2014-11" db="EMBL/GenBank/DDBJ databases">
        <title>Genome of a novel goose pathogen.</title>
        <authorList>
            <person name="Hansen C.M."/>
            <person name="Hueffer K."/>
            <person name="Choi S.C."/>
        </authorList>
    </citation>
    <scope>NUCLEOTIDE SEQUENCE [LARGE SCALE GENOMIC DNA]</scope>
    <source>
        <strain evidence="1 2">KH1503</strain>
    </source>
</reference>
<dbReference type="PATRIC" id="fig|1470200.3.peg.146"/>
<evidence type="ECO:0000313" key="1">
    <source>
        <dbReference type="EMBL" id="KLT73876.1"/>
    </source>
</evidence>
<accession>A0A0J0YUV8</accession>
<dbReference type="AlphaFoldDB" id="A0A0J0YUV8"/>
<keyword evidence="2" id="KW-1185">Reference proteome</keyword>
<comment type="caution">
    <text evidence="1">The sequence shown here is derived from an EMBL/GenBank/DDBJ whole genome shotgun (WGS) entry which is preliminary data.</text>
</comment>
<gene>
    <name evidence="1" type="ORF">PL75_00625</name>
</gene>
<protein>
    <recommendedName>
        <fullName evidence="3">Uracil-DNA glycosylase-like domain-containing protein</fullName>
    </recommendedName>
</protein>
<proteinExistence type="predicted"/>
<evidence type="ECO:0008006" key="3">
    <source>
        <dbReference type="Google" id="ProtNLM"/>
    </source>
</evidence>
<dbReference type="Proteomes" id="UP000036027">
    <property type="component" value="Unassembled WGS sequence"/>
</dbReference>
<dbReference type="EMBL" id="JTDO01000001">
    <property type="protein sequence ID" value="KLT73876.1"/>
    <property type="molecule type" value="Genomic_DNA"/>
</dbReference>
<dbReference type="OrthoDB" id="307997at2"/>
<organism evidence="1 2">
    <name type="scientific">Neisseria arctica</name>
    <dbReference type="NCBI Taxonomy" id="1470200"/>
    <lineage>
        <taxon>Bacteria</taxon>
        <taxon>Pseudomonadati</taxon>
        <taxon>Pseudomonadota</taxon>
        <taxon>Betaproteobacteria</taxon>
        <taxon>Neisseriales</taxon>
        <taxon>Neisseriaceae</taxon>
        <taxon>Neisseria</taxon>
    </lineage>
</organism>
<sequence>MESLNQELAKEYLRILKEFESENTEFLKNTENYFSQVHLGFVPDGFRKENFNVLILGRETRGWDGLEGDYNEKYIENSMEKSKSWSEKMYAEKILNKKTGKGCSFFRFFSNVAKNIGREKVLWGNLYAFSYKKSHPKESEYFREIEEVSKKLLVAQIKVLQPKLIIIACGVDKVTRKTRDECLNVQFSGLAVDGADLHKRYLESCKIFIDGCDEIKGYRIQHPSSINYESRKAREYLLTALKNFA</sequence>
<evidence type="ECO:0000313" key="2">
    <source>
        <dbReference type="Proteomes" id="UP000036027"/>
    </source>
</evidence>
<name>A0A0J0YUV8_9NEIS</name>
<dbReference type="RefSeq" id="WP_047759969.1">
    <property type="nucleotide sequence ID" value="NZ_CP091510.1"/>
</dbReference>